<protein>
    <submittedName>
        <fullName evidence="2">Phosphohydrolase</fullName>
    </submittedName>
</protein>
<evidence type="ECO:0000313" key="2">
    <source>
        <dbReference type="WBParaSite" id="EEL_0000665901-mRNA-1"/>
    </source>
</evidence>
<proteinExistence type="predicted"/>
<keyword evidence="1" id="KW-1185">Reference proteome</keyword>
<dbReference type="AlphaFoldDB" id="A0A0R3RWU7"/>
<evidence type="ECO:0000313" key="1">
    <source>
        <dbReference type="Proteomes" id="UP000050640"/>
    </source>
</evidence>
<dbReference type="Proteomes" id="UP000050640">
    <property type="component" value="Unplaced"/>
</dbReference>
<dbReference type="WBParaSite" id="EEL_0000665901-mRNA-1">
    <property type="protein sequence ID" value="EEL_0000665901-mRNA-1"/>
    <property type="gene ID" value="EEL_0000665901"/>
</dbReference>
<organism evidence="1 2">
    <name type="scientific">Elaeophora elaphi</name>
    <dbReference type="NCBI Taxonomy" id="1147741"/>
    <lineage>
        <taxon>Eukaryota</taxon>
        <taxon>Metazoa</taxon>
        <taxon>Ecdysozoa</taxon>
        <taxon>Nematoda</taxon>
        <taxon>Chromadorea</taxon>
        <taxon>Rhabditida</taxon>
        <taxon>Spirurina</taxon>
        <taxon>Spiruromorpha</taxon>
        <taxon>Filarioidea</taxon>
        <taxon>Onchocercidae</taxon>
        <taxon>Elaeophora</taxon>
    </lineage>
</organism>
<name>A0A0R3RWU7_9BILA</name>
<dbReference type="STRING" id="1147741.A0A0R3RWU7"/>
<sequence>MSVMQSDDYDIFANKLIIRLIDNLRAKYLCADDARVILMRRGETVSEVFPNWTANAFDDSNLYLQNNIE</sequence>
<reference evidence="2" key="1">
    <citation type="submission" date="2017-02" db="UniProtKB">
        <authorList>
            <consortium name="WormBaseParasite"/>
        </authorList>
    </citation>
    <scope>IDENTIFICATION</scope>
</reference>
<accession>A0A0R3RWU7</accession>